<dbReference type="EMBL" id="SLTR01000018">
    <property type="protein sequence ID" value="TDB01394.1"/>
    <property type="molecule type" value="Genomic_DNA"/>
</dbReference>
<sequence>MKRLLVAAILAVAPFTLHSASAAEVPAKRWPLTIATGAGVHEFHAEVAQTSAERSRGLMGRERLAEDGGMLFLYASEQPGRSGFWMYNTLIPLDIAFIDGMGHIVSTHTMVPCGSDAPADCPVTRPGVPYRAALEVRAGTFQALGIRVGDCVAWPGHATRCKPE</sequence>
<dbReference type="PANTHER" id="PTHR37953:SF1">
    <property type="entry name" value="UPF0127 PROTEIN MJ1496"/>
    <property type="match status" value="1"/>
</dbReference>
<comment type="caution">
    <text evidence="2">The sequence shown here is derived from an EMBL/GenBank/DDBJ whole genome shotgun (WGS) entry which is preliminary data.</text>
</comment>
<dbReference type="PANTHER" id="PTHR37953">
    <property type="entry name" value="UPF0127 PROTEIN MJ1496"/>
    <property type="match status" value="1"/>
</dbReference>
<gene>
    <name evidence="2" type="ORF">E0702_12620</name>
</gene>
<keyword evidence="1" id="KW-0732">Signal</keyword>
<feature type="signal peptide" evidence="1">
    <location>
        <begin position="1"/>
        <end position="22"/>
    </location>
</feature>
<evidence type="ECO:0000313" key="3">
    <source>
        <dbReference type="Proteomes" id="UP000294823"/>
    </source>
</evidence>
<dbReference type="RefSeq" id="WP_132044377.1">
    <property type="nucleotide sequence ID" value="NZ_SLTR01000018.1"/>
</dbReference>
<dbReference type="InterPro" id="IPR038695">
    <property type="entry name" value="Saro_0823-like_sf"/>
</dbReference>
<feature type="chain" id="PRO_5046013861" evidence="1">
    <location>
        <begin position="23"/>
        <end position="164"/>
    </location>
</feature>
<reference evidence="2 3" key="1">
    <citation type="submission" date="2019-03" db="EMBL/GenBank/DDBJ databases">
        <title>Halomonas marinisediminis sp. nov., a moderately halophilic bacterium isolated from the Bohai Gulf.</title>
        <authorList>
            <person name="Ji X."/>
        </authorList>
    </citation>
    <scope>NUCLEOTIDE SEQUENCE [LARGE SCALE GENOMIC DNA]</scope>
    <source>
        <strain evidence="2 3">204</strain>
    </source>
</reference>
<dbReference type="Gene3D" id="2.60.120.1140">
    <property type="entry name" value="Protein of unknown function DUF192"/>
    <property type="match status" value="1"/>
</dbReference>
<dbReference type="Proteomes" id="UP000294823">
    <property type="component" value="Unassembled WGS sequence"/>
</dbReference>
<protein>
    <submittedName>
        <fullName evidence="2">DUF192 domain-containing protein</fullName>
    </submittedName>
</protein>
<name>A0ABY2D4J2_9GAMM</name>
<dbReference type="Pfam" id="PF02643">
    <property type="entry name" value="DUF192"/>
    <property type="match status" value="1"/>
</dbReference>
<proteinExistence type="predicted"/>
<organism evidence="2 3">
    <name type="scientific">Halomonas marinisediminis</name>
    <dbReference type="NCBI Taxonomy" id="2546095"/>
    <lineage>
        <taxon>Bacteria</taxon>
        <taxon>Pseudomonadati</taxon>
        <taxon>Pseudomonadota</taxon>
        <taxon>Gammaproteobacteria</taxon>
        <taxon>Oceanospirillales</taxon>
        <taxon>Halomonadaceae</taxon>
        <taxon>Halomonas</taxon>
    </lineage>
</organism>
<evidence type="ECO:0000313" key="2">
    <source>
        <dbReference type="EMBL" id="TDB01394.1"/>
    </source>
</evidence>
<evidence type="ECO:0000256" key="1">
    <source>
        <dbReference type="SAM" id="SignalP"/>
    </source>
</evidence>
<keyword evidence="3" id="KW-1185">Reference proteome</keyword>
<accession>A0ABY2D4J2</accession>
<dbReference type="InterPro" id="IPR003795">
    <property type="entry name" value="DUF192"/>
</dbReference>